<accession>A0A3Q0IN93</accession>
<protein>
    <submittedName>
        <fullName evidence="3">Insulin receptor substrate 1-like</fullName>
    </submittedName>
</protein>
<dbReference type="GO" id="GO:0005829">
    <property type="term" value="C:cytosol"/>
    <property type="evidence" value="ECO:0007669"/>
    <property type="project" value="TreeGrafter"/>
</dbReference>
<dbReference type="GO" id="GO:0005158">
    <property type="term" value="F:insulin receptor binding"/>
    <property type="evidence" value="ECO:0007669"/>
    <property type="project" value="InterPro"/>
</dbReference>
<dbReference type="GeneID" id="113466506"/>
<dbReference type="GO" id="GO:0008286">
    <property type="term" value="P:insulin receptor signaling pathway"/>
    <property type="evidence" value="ECO:0007669"/>
    <property type="project" value="InterPro"/>
</dbReference>
<keyword evidence="2" id="KW-1185">Reference proteome</keyword>
<dbReference type="InterPro" id="IPR039011">
    <property type="entry name" value="IRS"/>
</dbReference>
<dbReference type="STRING" id="121845.A0A3Q0IN93"/>
<dbReference type="Gene3D" id="2.30.29.30">
    <property type="entry name" value="Pleckstrin-homology domain (PH domain)/Phosphotyrosine-binding domain (PTB)"/>
    <property type="match status" value="1"/>
</dbReference>
<keyword evidence="1" id="KW-0677">Repeat</keyword>
<dbReference type="PaxDb" id="121845-A0A3Q0IN93"/>
<evidence type="ECO:0000313" key="2">
    <source>
        <dbReference type="Proteomes" id="UP000079169"/>
    </source>
</evidence>
<dbReference type="KEGG" id="dci:113466506"/>
<evidence type="ECO:0000256" key="1">
    <source>
        <dbReference type="ARBA" id="ARBA00022737"/>
    </source>
</evidence>
<dbReference type="AlphaFoldDB" id="A0A3Q0IN93"/>
<gene>
    <name evidence="3" type="primary">LOC113466506</name>
</gene>
<dbReference type="SUPFAM" id="SSF50729">
    <property type="entry name" value="PH domain-like"/>
    <property type="match status" value="1"/>
</dbReference>
<name>A0A3Q0IN93_DIACI</name>
<dbReference type="PANTHER" id="PTHR10614">
    <property type="entry name" value="INSULIN RECEPTOR SUBSTRATE"/>
    <property type="match status" value="1"/>
</dbReference>
<dbReference type="GO" id="GO:0043548">
    <property type="term" value="F:phosphatidylinositol 3-kinase binding"/>
    <property type="evidence" value="ECO:0007669"/>
    <property type="project" value="TreeGrafter"/>
</dbReference>
<dbReference type="InterPro" id="IPR011993">
    <property type="entry name" value="PH-like_dom_sf"/>
</dbReference>
<evidence type="ECO:0000313" key="3">
    <source>
        <dbReference type="RefSeq" id="XP_026677776.1"/>
    </source>
</evidence>
<organism evidence="2 3">
    <name type="scientific">Diaphorina citri</name>
    <name type="common">Asian citrus psyllid</name>
    <dbReference type="NCBI Taxonomy" id="121845"/>
    <lineage>
        <taxon>Eukaryota</taxon>
        <taxon>Metazoa</taxon>
        <taxon>Ecdysozoa</taxon>
        <taxon>Arthropoda</taxon>
        <taxon>Hexapoda</taxon>
        <taxon>Insecta</taxon>
        <taxon>Pterygota</taxon>
        <taxon>Neoptera</taxon>
        <taxon>Paraneoptera</taxon>
        <taxon>Hemiptera</taxon>
        <taxon>Sternorrhyncha</taxon>
        <taxon>Psylloidea</taxon>
        <taxon>Psyllidae</taxon>
        <taxon>Diaphorininae</taxon>
        <taxon>Diaphorina</taxon>
    </lineage>
</organism>
<dbReference type="Proteomes" id="UP000079169">
    <property type="component" value="Unplaced"/>
</dbReference>
<sequence>MICLSVRRSIVLSTCFHINRRTDSKHKHAIALYTKRDVFCLVLDSASDLEDWLQNLLFLQHGQDLAPGEVLRPNYGKCH</sequence>
<dbReference type="GO" id="GO:0005886">
    <property type="term" value="C:plasma membrane"/>
    <property type="evidence" value="ECO:0007669"/>
    <property type="project" value="TreeGrafter"/>
</dbReference>
<proteinExistence type="predicted"/>
<dbReference type="PANTHER" id="PTHR10614:SF13">
    <property type="entry name" value="INSULIN RECEPTOR SUBSTRATE 1"/>
    <property type="match status" value="1"/>
</dbReference>
<reference evidence="3" key="1">
    <citation type="submission" date="2025-08" db="UniProtKB">
        <authorList>
            <consortium name="RefSeq"/>
        </authorList>
    </citation>
    <scope>IDENTIFICATION</scope>
</reference>
<dbReference type="RefSeq" id="XP_026677776.1">
    <property type="nucleotide sequence ID" value="XM_026821975.1"/>
</dbReference>